<dbReference type="GO" id="GO:0006289">
    <property type="term" value="P:nucleotide-excision repair"/>
    <property type="evidence" value="ECO:0007669"/>
    <property type="project" value="InterPro"/>
</dbReference>
<evidence type="ECO:0000259" key="9">
    <source>
        <dbReference type="SMART" id="SM01032"/>
    </source>
</evidence>
<name>A0A8H3J2U2_9LECA</name>
<dbReference type="GO" id="GO:0005737">
    <property type="term" value="C:cytoplasm"/>
    <property type="evidence" value="ECO:0007669"/>
    <property type="project" value="TreeGrafter"/>
</dbReference>
<dbReference type="Gene3D" id="3.90.260.10">
    <property type="entry name" value="Transglutaminase-like"/>
    <property type="match status" value="1"/>
</dbReference>
<feature type="compositionally biased region" description="Low complexity" evidence="6">
    <location>
        <begin position="58"/>
        <end position="67"/>
    </location>
</feature>
<feature type="domain" description="Rad4 beta-hairpin" evidence="9">
    <location>
        <begin position="740"/>
        <end position="814"/>
    </location>
</feature>
<accession>A0A8H3J2U2</accession>
<organism evidence="10 11">
    <name type="scientific">Alectoria fallacina</name>
    <dbReference type="NCBI Taxonomy" id="1903189"/>
    <lineage>
        <taxon>Eukaryota</taxon>
        <taxon>Fungi</taxon>
        <taxon>Dikarya</taxon>
        <taxon>Ascomycota</taxon>
        <taxon>Pezizomycotina</taxon>
        <taxon>Lecanoromycetes</taxon>
        <taxon>OSLEUM clade</taxon>
        <taxon>Lecanoromycetidae</taxon>
        <taxon>Lecanorales</taxon>
        <taxon>Lecanorineae</taxon>
        <taxon>Parmeliaceae</taxon>
        <taxon>Alectoria</taxon>
    </lineage>
</organism>
<feature type="region of interest" description="Disordered" evidence="6">
    <location>
        <begin position="1"/>
        <end position="96"/>
    </location>
</feature>
<dbReference type="PANTHER" id="PTHR12135:SF2">
    <property type="entry name" value="DNA REPAIR PROTEIN RAD34"/>
    <property type="match status" value="1"/>
</dbReference>
<dbReference type="GO" id="GO:0071942">
    <property type="term" value="C:XPC complex"/>
    <property type="evidence" value="ECO:0007669"/>
    <property type="project" value="TreeGrafter"/>
</dbReference>
<dbReference type="GO" id="GO:0003697">
    <property type="term" value="F:single-stranded DNA binding"/>
    <property type="evidence" value="ECO:0007669"/>
    <property type="project" value="TreeGrafter"/>
</dbReference>
<evidence type="ECO:0008006" key="12">
    <source>
        <dbReference type="Google" id="ProtNLM"/>
    </source>
</evidence>
<feature type="compositionally biased region" description="Basic residues" evidence="6">
    <location>
        <begin position="1005"/>
        <end position="1016"/>
    </location>
</feature>
<comment type="subcellular location">
    <subcellularLocation>
        <location evidence="1">Nucleus</location>
    </subcellularLocation>
</comment>
<keyword evidence="3" id="KW-0227">DNA damage</keyword>
<feature type="compositionally biased region" description="Basic and acidic residues" evidence="6">
    <location>
        <begin position="953"/>
        <end position="964"/>
    </location>
</feature>
<feature type="region of interest" description="Disordered" evidence="6">
    <location>
        <begin position="207"/>
        <end position="248"/>
    </location>
</feature>
<dbReference type="InterPro" id="IPR018325">
    <property type="entry name" value="Rad4/PNGase_transGLS-fold"/>
</dbReference>
<dbReference type="Pfam" id="PF10404">
    <property type="entry name" value="BHD_2"/>
    <property type="match status" value="1"/>
</dbReference>
<dbReference type="GO" id="GO:0000111">
    <property type="term" value="C:nucleotide-excision repair factor 2 complex"/>
    <property type="evidence" value="ECO:0007669"/>
    <property type="project" value="TreeGrafter"/>
</dbReference>
<dbReference type="InterPro" id="IPR018327">
    <property type="entry name" value="BHD_2"/>
</dbReference>
<feature type="compositionally biased region" description="Polar residues" evidence="6">
    <location>
        <begin position="12"/>
        <end position="23"/>
    </location>
</feature>
<proteinExistence type="inferred from homology"/>
<dbReference type="Pfam" id="PF10403">
    <property type="entry name" value="BHD_1"/>
    <property type="match status" value="1"/>
</dbReference>
<evidence type="ECO:0000256" key="4">
    <source>
        <dbReference type="ARBA" id="ARBA00023204"/>
    </source>
</evidence>
<protein>
    <recommendedName>
        <fullName evidence="12">Rad4-domain-containing protein</fullName>
    </recommendedName>
</protein>
<feature type="compositionally biased region" description="Basic and acidic residues" evidence="6">
    <location>
        <begin position="1028"/>
        <end position="1038"/>
    </location>
</feature>
<dbReference type="OrthoDB" id="300780at2759"/>
<gene>
    <name evidence="10" type="ORF">ALECFALPRED_008257</name>
</gene>
<dbReference type="InterPro" id="IPR018326">
    <property type="entry name" value="Rad4_beta-hairpin_dom1"/>
</dbReference>
<dbReference type="FunFam" id="3.30.70.2460:FF:000001">
    <property type="entry name" value="DNA repair protein Rad4 family"/>
    <property type="match status" value="1"/>
</dbReference>
<evidence type="ECO:0000256" key="6">
    <source>
        <dbReference type="SAM" id="MobiDB-lite"/>
    </source>
</evidence>
<evidence type="ECO:0000256" key="5">
    <source>
        <dbReference type="ARBA" id="ARBA00023242"/>
    </source>
</evidence>
<feature type="compositionally biased region" description="Acidic residues" evidence="6">
    <location>
        <begin position="435"/>
        <end position="444"/>
    </location>
</feature>
<dbReference type="InterPro" id="IPR038765">
    <property type="entry name" value="Papain-like_cys_pep_sf"/>
</dbReference>
<dbReference type="InterPro" id="IPR018328">
    <property type="entry name" value="Rad4_beta-hairpin_dom3"/>
</dbReference>
<dbReference type="Pfam" id="PF10405">
    <property type="entry name" value="BHD_3"/>
    <property type="match status" value="1"/>
</dbReference>
<dbReference type="InterPro" id="IPR036985">
    <property type="entry name" value="Transglutaminase-like_sf"/>
</dbReference>
<evidence type="ECO:0000259" key="7">
    <source>
        <dbReference type="SMART" id="SM01030"/>
    </source>
</evidence>
<dbReference type="Pfam" id="PF03835">
    <property type="entry name" value="Rad4"/>
    <property type="match status" value="1"/>
</dbReference>
<dbReference type="AlphaFoldDB" id="A0A8H3J2U2"/>
<dbReference type="SMART" id="SM01032">
    <property type="entry name" value="BHD_3"/>
    <property type="match status" value="1"/>
</dbReference>
<dbReference type="Gene3D" id="3.30.60.290">
    <property type="entry name" value="Rad4, beta-hairpin domain BHD2"/>
    <property type="match status" value="1"/>
</dbReference>
<keyword evidence="11" id="KW-1185">Reference proteome</keyword>
<dbReference type="Gene3D" id="3.30.70.2460">
    <property type="entry name" value="Rad4, beta-hairpin domain BHD3"/>
    <property type="match status" value="1"/>
</dbReference>
<dbReference type="Gene3D" id="2.20.20.110">
    <property type="entry name" value="Rad4, beta-hairpin domain BHD1"/>
    <property type="match status" value="1"/>
</dbReference>
<feature type="domain" description="Rad4 beta-hairpin" evidence="7">
    <location>
        <begin position="613"/>
        <end position="669"/>
    </location>
</feature>
<evidence type="ECO:0000256" key="2">
    <source>
        <dbReference type="ARBA" id="ARBA00009525"/>
    </source>
</evidence>
<reference evidence="10" key="1">
    <citation type="submission" date="2021-03" db="EMBL/GenBank/DDBJ databases">
        <authorList>
            <person name="Tagirdzhanova G."/>
        </authorList>
    </citation>
    <scope>NUCLEOTIDE SEQUENCE</scope>
</reference>
<evidence type="ECO:0000313" key="10">
    <source>
        <dbReference type="EMBL" id="CAF9939671.1"/>
    </source>
</evidence>
<dbReference type="GO" id="GO:0003684">
    <property type="term" value="F:damaged DNA binding"/>
    <property type="evidence" value="ECO:0007669"/>
    <property type="project" value="InterPro"/>
</dbReference>
<sequence length="1072" mass="119245">MPPFIPSKRRLSTTSSPNGSTPKSAKKPSLFDTADKPDASATLQDNKAFLDRLGGPESESSLSDVSSADFEDALSPPNSKRRKISHHEEDEDEVDWEDAIKPTATPSTTVIAGPSGILELTLDKSARIGSITNPHDKNKGPSKIERQIRVSTHIMHVQFLLFHNLIRNGWACDKEVQRILVGQIPPRVNKEITRWKITAGMISGAAVEDARKTSGKTKEEKRRDRSERNQRDWGRPAEIQERGAPNMSRGDPTLKLLKVLAAYWKKRFTITAPSLRKQGYKSLAVLEAEIVSYRNDKHDPEEHGERIGSILDFRRLAKSCEGSRDVGAQLFTTLIRGLGIEARLVTSLQPIGFGWGQNEEASEERRNNTETRKIGDGDDASSPGEGSDSDIAPTVTKTSKKPRKSVGGNGRLRDARIVSIDLSEDSVKEDGDGIPPDDNDDDVSVIDVTPSTSRARPHMKYDRDMRFPTYWTEVISPITNEIHPVDPMLLTPAVATNAEHLPQFESRGAKADKAKQVFGYVVAYSPDGTAKDVTTRYLKRHMWPGRTKGVRIQVEKVPVYNRRGKVKHYEDYDWFKTVMNGYSRTAGMRTVVDDIEEAKDLKAVRPEKKEPKANHGTLQGFKNSADYVLERHLRREEALRPGSTLVKTFTIGKGEKVKEEPVYRREDVEICRTGESWHKEGRAIKPGEFPMKMVPVRAVTLTRKREVEEAERDGEKLKQGLYALHQTDWIIPRPIQNGVIPKNAFGNIDCYVPTMVPKGAVHIPLKSTVRICKRLGIDFAEAVTGFEFGKQRAVPVITGVVVADENEHAVIDEWEKDEEERRTKEEGKREKTVLATWRKWLMGLRIIQRVREEYGGDAPDAHIVEEMNPFTNSSKAKKALQADTVADSTPNRDSFFHADNEEDIGGSFLADDNDLDGGGFLPGGYDGVDIEDERGPVGSGPLNDSPPIGSILVDRRPPDTDDGKGGVTGVDVDSRAEAPEKASTNGKKSKAGIRGPEGNIPSSPPKRRAAPRRKAARKSETALNSHFFEQESDKDDNSNRGSLTNKEVAVKKPAKRKSKQDRAPTLRPRKST</sequence>
<dbReference type="SMART" id="SM01030">
    <property type="entry name" value="BHD_1"/>
    <property type="match status" value="1"/>
</dbReference>
<keyword evidence="4" id="KW-0234">DNA repair</keyword>
<dbReference type="InterPro" id="IPR042488">
    <property type="entry name" value="Rad4_BHD3_sf"/>
</dbReference>
<dbReference type="EMBL" id="CAJPDR010000560">
    <property type="protein sequence ID" value="CAF9939671.1"/>
    <property type="molecule type" value="Genomic_DNA"/>
</dbReference>
<feature type="region of interest" description="Disordered" evidence="6">
    <location>
        <begin position="356"/>
        <end position="446"/>
    </location>
</feature>
<dbReference type="GO" id="GO:0006298">
    <property type="term" value="P:mismatch repair"/>
    <property type="evidence" value="ECO:0007669"/>
    <property type="project" value="TreeGrafter"/>
</dbReference>
<feature type="compositionally biased region" description="Basic and acidic residues" evidence="6">
    <location>
        <begin position="208"/>
        <end position="241"/>
    </location>
</feature>
<feature type="domain" description="Rad4 beta-hairpin" evidence="8">
    <location>
        <begin position="671"/>
        <end position="733"/>
    </location>
</feature>
<feature type="compositionally biased region" description="Basic and acidic residues" evidence="6">
    <location>
        <begin position="363"/>
        <end position="376"/>
    </location>
</feature>
<comment type="caution">
    <text evidence="10">The sequence shown here is derived from an EMBL/GenBank/DDBJ whole genome shotgun (WGS) entry which is preliminary data.</text>
</comment>
<comment type="similarity">
    <text evidence="2">Belongs to the XPC family.</text>
</comment>
<dbReference type="SUPFAM" id="SSF54001">
    <property type="entry name" value="Cysteine proteinases"/>
    <property type="match status" value="1"/>
</dbReference>
<evidence type="ECO:0000259" key="8">
    <source>
        <dbReference type="SMART" id="SM01031"/>
    </source>
</evidence>
<keyword evidence="5" id="KW-0539">Nucleus</keyword>
<dbReference type="InterPro" id="IPR004583">
    <property type="entry name" value="DNA_repair_Rad4"/>
</dbReference>
<evidence type="ECO:0000256" key="3">
    <source>
        <dbReference type="ARBA" id="ARBA00022763"/>
    </source>
</evidence>
<evidence type="ECO:0000256" key="1">
    <source>
        <dbReference type="ARBA" id="ARBA00004123"/>
    </source>
</evidence>
<dbReference type="PANTHER" id="PTHR12135">
    <property type="entry name" value="DNA REPAIR PROTEIN XP-C / RAD4"/>
    <property type="match status" value="1"/>
</dbReference>
<dbReference type="SMART" id="SM01031">
    <property type="entry name" value="BHD_2"/>
    <property type="match status" value="1"/>
</dbReference>
<dbReference type="Proteomes" id="UP000664203">
    <property type="component" value="Unassembled WGS sequence"/>
</dbReference>
<feature type="region of interest" description="Disordered" evidence="6">
    <location>
        <begin position="920"/>
        <end position="1072"/>
    </location>
</feature>
<evidence type="ECO:0000313" key="11">
    <source>
        <dbReference type="Proteomes" id="UP000664203"/>
    </source>
</evidence>